<dbReference type="STRING" id="1297569.MESS2_730113"/>
<dbReference type="SMART" id="SM00382">
    <property type="entry name" value="AAA"/>
    <property type="match status" value="1"/>
</dbReference>
<organism evidence="4 5">
    <name type="scientific">Mesorhizobium metallidurans STM 2683</name>
    <dbReference type="NCBI Taxonomy" id="1297569"/>
    <lineage>
        <taxon>Bacteria</taxon>
        <taxon>Pseudomonadati</taxon>
        <taxon>Pseudomonadota</taxon>
        <taxon>Alphaproteobacteria</taxon>
        <taxon>Hyphomicrobiales</taxon>
        <taxon>Phyllobacteriaceae</taxon>
        <taxon>Mesorhizobium</taxon>
    </lineage>
</organism>
<evidence type="ECO:0000313" key="4">
    <source>
        <dbReference type="EMBL" id="CCV08217.1"/>
    </source>
</evidence>
<dbReference type="PROSITE" id="PS50893">
    <property type="entry name" value="ABC_TRANSPORTER_2"/>
    <property type="match status" value="1"/>
</dbReference>
<name>M5EVF4_9HYPH</name>
<dbReference type="eggNOG" id="COG1129">
    <property type="taxonomic scope" value="Bacteria"/>
</dbReference>
<proteinExistence type="predicted"/>
<dbReference type="EMBL" id="CAUM01000143">
    <property type="protein sequence ID" value="CCV08217.1"/>
    <property type="molecule type" value="Genomic_DNA"/>
</dbReference>
<keyword evidence="2" id="KW-0067">ATP-binding</keyword>
<dbReference type="SUPFAM" id="SSF52540">
    <property type="entry name" value="P-loop containing nucleoside triphosphate hydrolases"/>
    <property type="match status" value="1"/>
</dbReference>
<keyword evidence="5" id="KW-1185">Reference proteome</keyword>
<evidence type="ECO:0000313" key="5">
    <source>
        <dbReference type="Proteomes" id="UP000012062"/>
    </source>
</evidence>
<dbReference type="PANTHER" id="PTHR43790:SF8">
    <property type="entry name" value="SUGAR ABC TRANSPORTER ATP-BINDING PROTEIN"/>
    <property type="match status" value="1"/>
</dbReference>
<dbReference type="InterPro" id="IPR003439">
    <property type="entry name" value="ABC_transporter-like_ATP-bd"/>
</dbReference>
<keyword evidence="1" id="KW-0547">Nucleotide-binding</keyword>
<accession>M5EVF4</accession>
<dbReference type="RefSeq" id="WP_008877093.1">
    <property type="nucleotide sequence ID" value="NZ_CAUM01000143.1"/>
</dbReference>
<gene>
    <name evidence="4" type="ORF">MESS2_730113</name>
</gene>
<dbReference type="InterPro" id="IPR027417">
    <property type="entry name" value="P-loop_NTPase"/>
</dbReference>
<reference evidence="4 5" key="1">
    <citation type="submission" date="2013-02" db="EMBL/GenBank/DDBJ databases">
        <authorList>
            <person name="Genoscope - CEA"/>
        </authorList>
    </citation>
    <scope>NUCLEOTIDE SEQUENCE [LARGE SCALE GENOMIC DNA]</scope>
    <source>
        <strain evidence="4 5">STM 2683</strain>
    </source>
</reference>
<evidence type="ECO:0000256" key="1">
    <source>
        <dbReference type="ARBA" id="ARBA00022741"/>
    </source>
</evidence>
<dbReference type="Pfam" id="PF00005">
    <property type="entry name" value="ABC_tran"/>
    <property type="match status" value="1"/>
</dbReference>
<evidence type="ECO:0000259" key="3">
    <source>
        <dbReference type="PROSITE" id="PS50893"/>
    </source>
</evidence>
<dbReference type="AlphaFoldDB" id="M5EVF4"/>
<dbReference type="InterPro" id="IPR050107">
    <property type="entry name" value="ABC_carbohydrate_import_ATPase"/>
</dbReference>
<dbReference type="Gene3D" id="3.40.50.300">
    <property type="entry name" value="P-loop containing nucleotide triphosphate hydrolases"/>
    <property type="match status" value="1"/>
</dbReference>
<comment type="caution">
    <text evidence="4">The sequence shown here is derived from an EMBL/GenBank/DDBJ whole genome shotgun (WGS) entry which is preliminary data.</text>
</comment>
<dbReference type="GO" id="GO:0005524">
    <property type="term" value="F:ATP binding"/>
    <property type="evidence" value="ECO:0007669"/>
    <property type="project" value="UniProtKB-KW"/>
</dbReference>
<feature type="domain" description="ABC transporter" evidence="3">
    <location>
        <begin position="10"/>
        <end position="250"/>
    </location>
</feature>
<dbReference type="CDD" id="cd03216">
    <property type="entry name" value="ABC_Carb_Monos_I"/>
    <property type="match status" value="1"/>
</dbReference>
<dbReference type="GO" id="GO:0016887">
    <property type="term" value="F:ATP hydrolysis activity"/>
    <property type="evidence" value="ECO:0007669"/>
    <property type="project" value="InterPro"/>
</dbReference>
<dbReference type="OrthoDB" id="9805029at2"/>
<dbReference type="InterPro" id="IPR003593">
    <property type="entry name" value="AAA+_ATPase"/>
</dbReference>
<evidence type="ECO:0000256" key="2">
    <source>
        <dbReference type="ARBA" id="ARBA00022840"/>
    </source>
</evidence>
<dbReference type="Proteomes" id="UP000012062">
    <property type="component" value="Unassembled WGS sequence"/>
</dbReference>
<dbReference type="PANTHER" id="PTHR43790">
    <property type="entry name" value="CARBOHYDRATE TRANSPORT ATP-BINDING PROTEIN MG119-RELATED"/>
    <property type="match status" value="1"/>
</dbReference>
<sequence>MMSDDETYRVRMTGVCKRYGPIQTLDDVSLNLKPGEVLGLVGDNGAGKSTLSKVLSGAVIPDSGTIEIDGKVVSFSSPADARAARVEMVYQDLSLCDTVDVAGNLFLGREPRSRVLGIPFLDNKRMHDETREMLDRLGIVIADTRLKVENLSGGQRQSIAIGRAASFDPSVLIMDEPTAALAVAEVEAVLDLIRAVSARGVSVILITHRLQDLFLVCDRIQVMYEGRNVAERKIGDTSIEEIVNLIVGRKFVARSARASRGEAAQP</sequence>
<protein>
    <submittedName>
        <fullName evidence="4">ABC transporter related protein</fullName>
    </submittedName>
</protein>